<dbReference type="Pfam" id="PF07700">
    <property type="entry name" value="HNOB"/>
    <property type="match status" value="1"/>
</dbReference>
<proteinExistence type="predicted"/>
<dbReference type="RefSeq" id="WP_233486511.1">
    <property type="nucleotide sequence ID" value="NZ_CYRX01000033.1"/>
</dbReference>
<dbReference type="Proteomes" id="UP000051298">
    <property type="component" value="Unassembled WGS sequence"/>
</dbReference>
<dbReference type="PANTHER" id="PTHR45655">
    <property type="entry name" value="GUANYLATE CYCLASE SOLUBLE SUBUNIT BETA-2"/>
    <property type="match status" value="1"/>
</dbReference>
<gene>
    <name evidence="2" type="ORF">THS5294_03611</name>
</gene>
<dbReference type="PANTHER" id="PTHR45655:SF13">
    <property type="entry name" value="SOLUBLE GUANYLATE CYCLASE GCY-32-RELATED"/>
    <property type="match status" value="1"/>
</dbReference>
<dbReference type="AlphaFoldDB" id="A0A0P1FSP3"/>
<dbReference type="InterPro" id="IPR038158">
    <property type="entry name" value="H-NOX_domain_sf"/>
</dbReference>
<sequence>MLRQLEDRYVHGLINKSVQGFLISNHGNDAWVEIARMANLPPQGFESMLTYPDSMTDKVLDGACTYVGCTRASLMEDIGMFLVTHPDLEAVRRLMRFGGPTFEDFVLSLDEVHDRACLAVPELTLPKISLNDTGVGQYVITTQWQVVGAISLVSGVLRAMADDYGALVVLDVGPHLHSDGRIMETLSVFIAEPEFAAGRSFSLAERLA</sequence>
<dbReference type="STRING" id="266809.PM03_03420"/>
<protein>
    <submittedName>
        <fullName evidence="2">Heme NO binding protein</fullName>
    </submittedName>
</protein>
<evidence type="ECO:0000259" key="1">
    <source>
        <dbReference type="Pfam" id="PF07700"/>
    </source>
</evidence>
<dbReference type="EMBL" id="CYRX01000033">
    <property type="protein sequence ID" value="CUH62297.1"/>
    <property type="molecule type" value="Genomic_DNA"/>
</dbReference>
<dbReference type="GO" id="GO:0020037">
    <property type="term" value="F:heme binding"/>
    <property type="evidence" value="ECO:0007669"/>
    <property type="project" value="InterPro"/>
</dbReference>
<name>A0A0P1FSP3_9RHOB</name>
<reference evidence="2 3" key="1">
    <citation type="submission" date="2015-09" db="EMBL/GenBank/DDBJ databases">
        <authorList>
            <consortium name="Swine Surveillance"/>
        </authorList>
    </citation>
    <scope>NUCLEOTIDE SEQUENCE [LARGE SCALE GENOMIC DNA]</scope>
    <source>
        <strain evidence="2 3">CECT 5294</strain>
    </source>
</reference>
<organism evidence="2 3">
    <name type="scientific">Thalassobacter stenotrophicus</name>
    <dbReference type="NCBI Taxonomy" id="266809"/>
    <lineage>
        <taxon>Bacteria</taxon>
        <taxon>Pseudomonadati</taxon>
        <taxon>Pseudomonadota</taxon>
        <taxon>Alphaproteobacteria</taxon>
        <taxon>Rhodobacterales</taxon>
        <taxon>Roseobacteraceae</taxon>
        <taxon>Thalassobacter</taxon>
    </lineage>
</organism>
<dbReference type="InterPro" id="IPR024096">
    <property type="entry name" value="NO_sig/Golgi_transp_ligand-bd"/>
</dbReference>
<feature type="domain" description="Heme NO-binding" evidence="1">
    <location>
        <begin position="11"/>
        <end position="165"/>
    </location>
</feature>
<accession>A0A0P1FSP3</accession>
<dbReference type="SUPFAM" id="SSF111126">
    <property type="entry name" value="Ligand-binding domain in the NO signalling and Golgi transport"/>
    <property type="match status" value="1"/>
</dbReference>
<dbReference type="Gene3D" id="3.90.1520.10">
    <property type="entry name" value="H-NOX domain"/>
    <property type="match status" value="1"/>
</dbReference>
<dbReference type="eggNOG" id="COG1060">
    <property type="taxonomic scope" value="Bacteria"/>
</dbReference>
<evidence type="ECO:0000313" key="3">
    <source>
        <dbReference type="Proteomes" id="UP000051298"/>
    </source>
</evidence>
<evidence type="ECO:0000313" key="2">
    <source>
        <dbReference type="EMBL" id="CUH62297.1"/>
    </source>
</evidence>
<dbReference type="InterPro" id="IPR011644">
    <property type="entry name" value="Heme_NO-bd"/>
</dbReference>